<keyword evidence="1" id="KW-0472">Membrane</keyword>
<protein>
    <submittedName>
        <fullName evidence="2">Uncharacterized protein</fullName>
    </submittedName>
</protein>
<proteinExistence type="predicted"/>
<dbReference type="EMBL" id="VYSA01000001">
    <property type="protein sequence ID" value="KAA9110374.1"/>
    <property type="molecule type" value="Genomic_DNA"/>
</dbReference>
<feature type="transmembrane region" description="Helical" evidence="1">
    <location>
        <begin position="257"/>
        <end position="280"/>
    </location>
</feature>
<keyword evidence="1" id="KW-1133">Transmembrane helix</keyword>
<evidence type="ECO:0000313" key="2">
    <source>
        <dbReference type="EMBL" id="KAA9110374.1"/>
    </source>
</evidence>
<name>A0A5J5J5H1_9MICO</name>
<reference evidence="3" key="1">
    <citation type="submission" date="2019-09" db="EMBL/GenBank/DDBJ databases">
        <title>Mumia zhuanghuii sp. nov. isolated from the intestinal contents of plateau pika (Ochotona curzoniae) in the Qinghai-Tibet plateau of China.</title>
        <authorList>
            <person name="Tian Z."/>
        </authorList>
    </citation>
    <scope>NUCLEOTIDE SEQUENCE [LARGE SCALE GENOMIC DNA]</scope>
    <source>
        <strain evidence="3">JCM 30598</strain>
    </source>
</reference>
<comment type="caution">
    <text evidence="2">The sequence shown here is derived from an EMBL/GenBank/DDBJ whole genome shotgun (WGS) entry which is preliminary data.</text>
</comment>
<sequence length="281" mass="31566">MTDKKQEARGEVTQGIWVGDPDALYRLVKAVGDIRDYARQQQLAELVDGIATRRGKFDVDYAWEADDESRQRRWLALEANLRSEVESISAITMKAKQKRWSLQHSGEPQDVIADMDVEDVTEIEIAFGEGYNSLVSKYMLVVTLDERRANAQFRGPEPIFVDLAAKRLEEEFRRQRPWYWWLDEGPGALVLLAMAAITSAILGVWMFNLGFPPIGTTGILSVVVVGLFSLAVWGVRKMVKSFELVKDESQAAGRRRFKIAGIVIAWVAATIVIPLILALVA</sequence>
<organism evidence="2 3">
    <name type="scientific">Microbacterium rhizomatis</name>
    <dbReference type="NCBI Taxonomy" id="1631477"/>
    <lineage>
        <taxon>Bacteria</taxon>
        <taxon>Bacillati</taxon>
        <taxon>Actinomycetota</taxon>
        <taxon>Actinomycetes</taxon>
        <taxon>Micrococcales</taxon>
        <taxon>Microbacteriaceae</taxon>
        <taxon>Microbacterium</taxon>
    </lineage>
</organism>
<evidence type="ECO:0000256" key="1">
    <source>
        <dbReference type="SAM" id="Phobius"/>
    </source>
</evidence>
<dbReference type="RefSeq" id="WP_150447150.1">
    <property type="nucleotide sequence ID" value="NZ_VYSA01000001.1"/>
</dbReference>
<dbReference type="Proteomes" id="UP000325827">
    <property type="component" value="Unassembled WGS sequence"/>
</dbReference>
<gene>
    <name evidence="2" type="ORF">F6B43_01380</name>
</gene>
<feature type="transmembrane region" description="Helical" evidence="1">
    <location>
        <begin position="214"/>
        <end position="236"/>
    </location>
</feature>
<evidence type="ECO:0000313" key="3">
    <source>
        <dbReference type="Proteomes" id="UP000325827"/>
    </source>
</evidence>
<keyword evidence="1" id="KW-0812">Transmembrane</keyword>
<feature type="transmembrane region" description="Helical" evidence="1">
    <location>
        <begin position="188"/>
        <end position="208"/>
    </location>
</feature>
<keyword evidence="3" id="KW-1185">Reference proteome</keyword>
<accession>A0A5J5J5H1</accession>
<dbReference type="AlphaFoldDB" id="A0A5J5J5H1"/>